<evidence type="ECO:0000259" key="1">
    <source>
        <dbReference type="Pfam" id="PF13173"/>
    </source>
</evidence>
<dbReference type="Pfam" id="PF13173">
    <property type="entry name" value="AAA_14"/>
    <property type="match status" value="1"/>
</dbReference>
<dbReference type="Proteomes" id="UP000322983">
    <property type="component" value="Chromosome"/>
</dbReference>
<dbReference type="InterPro" id="IPR041682">
    <property type="entry name" value="AAA_14"/>
</dbReference>
<feature type="domain" description="AAA" evidence="1">
    <location>
        <begin position="7"/>
        <end position="58"/>
    </location>
</feature>
<name>A0A510DRK5_9CREN</name>
<dbReference type="STRING" id="1294262.GCA_001316085_00893"/>
<dbReference type="Proteomes" id="UP000325030">
    <property type="component" value="Chromosome"/>
</dbReference>
<dbReference type="GeneID" id="69103424"/>
<protein>
    <recommendedName>
        <fullName evidence="1">AAA domain-containing protein</fullName>
    </recommendedName>
</protein>
<gene>
    <name evidence="2" type="ORF">IC006_0092</name>
    <name evidence="3" type="ORF">IC007_0090</name>
</gene>
<dbReference type="KEGG" id="step:IC006_0092"/>
<keyword evidence="4" id="KW-1185">Reference proteome</keyword>
<evidence type="ECO:0000313" key="2">
    <source>
        <dbReference type="EMBL" id="BBG22808.1"/>
    </source>
</evidence>
<evidence type="ECO:0000313" key="4">
    <source>
        <dbReference type="Proteomes" id="UP000322983"/>
    </source>
</evidence>
<evidence type="ECO:0000313" key="3">
    <source>
        <dbReference type="EMBL" id="BBG25585.1"/>
    </source>
</evidence>
<dbReference type="EMBL" id="AP018929">
    <property type="protein sequence ID" value="BBG22808.1"/>
    <property type="molecule type" value="Genomic_DNA"/>
</dbReference>
<dbReference type="AlphaFoldDB" id="A0A510DRK5"/>
<dbReference type="EMBL" id="AP018930">
    <property type="protein sequence ID" value="BBG25585.1"/>
    <property type="molecule type" value="Genomic_DNA"/>
</dbReference>
<reference evidence="5" key="1">
    <citation type="submission" date="2018-09" db="EMBL/GenBank/DDBJ databases">
        <title>Complete Genome Sequencing of Sulfolobus sp. JCM 16834.</title>
        <authorList>
            <person name="Kato S."/>
            <person name="Itoh T."/>
            <person name="Ohkuma M."/>
        </authorList>
    </citation>
    <scope>NUCLEOTIDE SEQUENCE [LARGE SCALE GENOMIC DNA]</scope>
    <source>
        <strain evidence="5">IC-007</strain>
    </source>
</reference>
<sequence>MKERGVDPLSTLIVNFEDARLSEVSYADKLFELLKIYKEETGVKGKPYIFLDEIQKVEG</sequence>
<accession>A0A510DZA9</accession>
<accession>A0A510DRK5</accession>
<dbReference type="RefSeq" id="WP_232048950.1">
    <property type="nucleotide sequence ID" value="NZ_AP018929.1"/>
</dbReference>
<evidence type="ECO:0000313" key="5">
    <source>
        <dbReference type="Proteomes" id="UP000325030"/>
    </source>
</evidence>
<reference evidence="2 4" key="2">
    <citation type="journal article" date="2020" name="Int. J. Syst. Evol. Microbiol.">
        <title>Sulfuracidifex tepidarius gen. nov., sp. nov. and transfer of Sulfolobus metallicus Huber and Stetter 1992 to the genus Sulfuracidifex as Sulfuracidifex metallicus comb. nov.</title>
        <authorList>
            <person name="Itoh T."/>
            <person name="Miura T."/>
            <person name="Sakai H.D."/>
            <person name="Kato S."/>
            <person name="Ohkuma M."/>
            <person name="Takashina T."/>
        </authorList>
    </citation>
    <scope>NUCLEOTIDE SEQUENCE [LARGE SCALE GENOMIC DNA]</scope>
    <source>
        <strain evidence="2 4">IC-006</strain>
        <strain evidence="3">IC-007</strain>
    </source>
</reference>
<organism evidence="2 4">
    <name type="scientific">Sulfuracidifex tepidarius</name>
    <dbReference type="NCBI Taxonomy" id="1294262"/>
    <lineage>
        <taxon>Archaea</taxon>
        <taxon>Thermoproteota</taxon>
        <taxon>Thermoprotei</taxon>
        <taxon>Sulfolobales</taxon>
        <taxon>Sulfolobaceae</taxon>
        <taxon>Sulfuracidifex</taxon>
    </lineage>
</organism>
<proteinExistence type="predicted"/>